<name>A0ABX2ZR24_9BACI</name>
<dbReference type="EMBL" id="MDKC01000032">
    <property type="protein sequence ID" value="ODG90942.1"/>
    <property type="molecule type" value="Genomic_DNA"/>
</dbReference>
<dbReference type="Proteomes" id="UP000094580">
    <property type="component" value="Unassembled WGS sequence"/>
</dbReference>
<organism evidence="1 2">
    <name type="scientific">Gottfriedia luciferensis</name>
    <dbReference type="NCBI Taxonomy" id="178774"/>
    <lineage>
        <taxon>Bacteria</taxon>
        <taxon>Bacillati</taxon>
        <taxon>Bacillota</taxon>
        <taxon>Bacilli</taxon>
        <taxon>Bacillales</taxon>
        <taxon>Bacillaceae</taxon>
        <taxon>Gottfriedia</taxon>
    </lineage>
</organism>
<keyword evidence="2" id="KW-1185">Reference proteome</keyword>
<reference evidence="1 2" key="1">
    <citation type="submission" date="2016-07" db="EMBL/GenBank/DDBJ databases">
        <authorList>
            <person name="Townsley L."/>
            <person name="Shank E.A."/>
        </authorList>
    </citation>
    <scope>NUCLEOTIDE SEQUENCE [LARGE SCALE GENOMIC DNA]</scope>
    <source>
        <strain evidence="1 2">CH01</strain>
    </source>
</reference>
<evidence type="ECO:0000313" key="2">
    <source>
        <dbReference type="Proteomes" id="UP000094580"/>
    </source>
</evidence>
<gene>
    <name evidence="1" type="ORF">BED47_07850</name>
</gene>
<comment type="caution">
    <text evidence="1">The sequence shown here is derived from an EMBL/GenBank/DDBJ whole genome shotgun (WGS) entry which is preliminary data.</text>
</comment>
<proteinExistence type="predicted"/>
<accession>A0ABX2ZR24</accession>
<protein>
    <submittedName>
        <fullName evidence="1">Uncharacterized protein</fullName>
    </submittedName>
</protein>
<sequence>MGQKLRDFIDFLLFKVGAKNNIGTTTFAQLKIEPEYTNIDLENKQVTGVVRYKEKIYLTVIVDVQNNITKVQGNLRGISKIVKPFKKRNYIEMIESEAEFLIENKIINPNEL</sequence>
<dbReference type="RefSeq" id="WP_069034336.1">
    <property type="nucleotide sequence ID" value="NZ_MDKC01000032.1"/>
</dbReference>
<evidence type="ECO:0000313" key="1">
    <source>
        <dbReference type="EMBL" id="ODG90942.1"/>
    </source>
</evidence>